<accession>M5FN51</accession>
<dbReference type="RefSeq" id="XP_040623733.1">
    <property type="nucleotide sequence ID" value="XM_040770884.1"/>
</dbReference>
<sequence length="425" mass="46272">MPAGNSGALLSFLPVNASTSNTTGPSLDVQLVHSSLPLASTVEIWDNLGVAVIGAVRATRDYVEGGGLMHEIFIYTLQSYNSTHFRLHQPWINGTEALIVELQTASNVWFNVTPGSNALSRPPTIEIRLNDSTLPGIAAWKVPCNETSLTGLDTDGLFLFNTTSNNTALRDALVGLHNGSDQNAQEVSFLTYSNKFTAGGWRFLTYFGRDSLIALRLMMPLLQSDAIEAALGAVLERANMTGALCHEETIGDYASFVNMGNNMSDLGNTPYCDYKWVQHDFAIIDSNEGIGYGHYPFDVNSALVSASLRAIEALSLNGLIPANYTSKAGQYAAVWENYSASFFEVNVTAANASSRLQTFVSQANLSSSLLTGSGSIRDFTGKNRGLNLWTPAMFRLILSEAPQFTQIILRRSMLYPCSTMEDPWR</sequence>
<protein>
    <submittedName>
        <fullName evidence="1">Uncharacterized protein</fullName>
    </submittedName>
</protein>
<dbReference type="AlphaFoldDB" id="M5FN51"/>
<name>M5FN51_DACPD</name>
<reference evidence="1 2" key="1">
    <citation type="journal article" date="2012" name="Science">
        <title>The Paleozoic origin of enzymatic lignin decomposition reconstructed from 31 fungal genomes.</title>
        <authorList>
            <person name="Floudas D."/>
            <person name="Binder M."/>
            <person name="Riley R."/>
            <person name="Barry K."/>
            <person name="Blanchette R.A."/>
            <person name="Henrissat B."/>
            <person name="Martinez A.T."/>
            <person name="Otillar R."/>
            <person name="Spatafora J.W."/>
            <person name="Yadav J.S."/>
            <person name="Aerts A."/>
            <person name="Benoit I."/>
            <person name="Boyd A."/>
            <person name="Carlson A."/>
            <person name="Copeland A."/>
            <person name="Coutinho P.M."/>
            <person name="de Vries R.P."/>
            <person name="Ferreira P."/>
            <person name="Findley K."/>
            <person name="Foster B."/>
            <person name="Gaskell J."/>
            <person name="Glotzer D."/>
            <person name="Gorecki P."/>
            <person name="Heitman J."/>
            <person name="Hesse C."/>
            <person name="Hori C."/>
            <person name="Igarashi K."/>
            <person name="Jurgens J.A."/>
            <person name="Kallen N."/>
            <person name="Kersten P."/>
            <person name="Kohler A."/>
            <person name="Kuees U."/>
            <person name="Kumar T.K.A."/>
            <person name="Kuo A."/>
            <person name="LaButti K."/>
            <person name="Larrondo L.F."/>
            <person name="Lindquist E."/>
            <person name="Ling A."/>
            <person name="Lombard V."/>
            <person name="Lucas S."/>
            <person name="Lundell T."/>
            <person name="Martin R."/>
            <person name="McLaughlin D.J."/>
            <person name="Morgenstern I."/>
            <person name="Morin E."/>
            <person name="Murat C."/>
            <person name="Nagy L.G."/>
            <person name="Nolan M."/>
            <person name="Ohm R.A."/>
            <person name="Patyshakuliyeva A."/>
            <person name="Rokas A."/>
            <person name="Ruiz-Duenas F.J."/>
            <person name="Sabat G."/>
            <person name="Salamov A."/>
            <person name="Samejima M."/>
            <person name="Schmutz J."/>
            <person name="Slot J.C."/>
            <person name="St John F."/>
            <person name="Stenlid J."/>
            <person name="Sun H."/>
            <person name="Sun S."/>
            <person name="Syed K."/>
            <person name="Tsang A."/>
            <person name="Wiebenga A."/>
            <person name="Young D."/>
            <person name="Pisabarro A."/>
            <person name="Eastwood D.C."/>
            <person name="Martin F."/>
            <person name="Cullen D."/>
            <person name="Grigoriev I.V."/>
            <person name="Hibbett D.S."/>
        </authorList>
    </citation>
    <scope>NUCLEOTIDE SEQUENCE [LARGE SCALE GENOMIC DNA]</scope>
    <source>
        <strain evidence="1 2">DJM-731 SS1</strain>
    </source>
</reference>
<dbReference type="OrthoDB" id="2591256at2759"/>
<gene>
    <name evidence="1" type="ORF">DACRYDRAFT_119881</name>
</gene>
<evidence type="ECO:0000313" key="1">
    <source>
        <dbReference type="EMBL" id="EJT96835.1"/>
    </source>
</evidence>
<dbReference type="HOGENOM" id="CLU_645609_0_0_1"/>
<dbReference type="GeneID" id="63685946"/>
<keyword evidence="2" id="KW-1185">Reference proteome</keyword>
<evidence type="ECO:0000313" key="2">
    <source>
        <dbReference type="Proteomes" id="UP000030653"/>
    </source>
</evidence>
<organism evidence="1 2">
    <name type="scientific">Dacryopinax primogenitus (strain DJM 731)</name>
    <name type="common">Brown rot fungus</name>
    <dbReference type="NCBI Taxonomy" id="1858805"/>
    <lineage>
        <taxon>Eukaryota</taxon>
        <taxon>Fungi</taxon>
        <taxon>Dikarya</taxon>
        <taxon>Basidiomycota</taxon>
        <taxon>Agaricomycotina</taxon>
        <taxon>Dacrymycetes</taxon>
        <taxon>Dacrymycetales</taxon>
        <taxon>Dacrymycetaceae</taxon>
        <taxon>Dacryopinax</taxon>
    </lineage>
</organism>
<dbReference type="EMBL" id="JH795880">
    <property type="protein sequence ID" value="EJT96835.1"/>
    <property type="molecule type" value="Genomic_DNA"/>
</dbReference>
<dbReference type="Proteomes" id="UP000030653">
    <property type="component" value="Unassembled WGS sequence"/>
</dbReference>
<proteinExistence type="predicted"/>